<dbReference type="SUPFAM" id="SSF69304">
    <property type="entry name" value="Tricorn protease N-terminal domain"/>
    <property type="match status" value="1"/>
</dbReference>
<keyword evidence="2" id="KW-1185">Reference proteome</keyword>
<sequence length="443" mass="50764">MKKRIIILLSTIVMFLSGCGTRLEDNAVILEENLSEASQEDSQLEITKELLDGEFYEETYQPTSSAALDVLERSGDSVKLKFFGEELDALNMEGKEGPYNLQTQSDDKKNIYFNAASDKEGIYKVKTDNMKEVESVIILPKKEDFICNFNVLKDGNIIFRGIYNESIGVFYYNASKNSINKLIAGGRNEKGMWIPIYSLSPHENKIIYYQLKDSTGNVNIYGGTFSEGKIKNVATIEENIVPLIFDYIKDGKGIVKGKNLIGVFFTSWDYYDEKTAIISIPSKLTSGYNYERRTYVVTLENEHDKIDKAAREFIDAFYTVGEREYNLMKNLGNNSKNKEEVAKLLEDSLASCMTSDARFTLINDMKYINRLSEYTSKKETLSVYNIILEKTEKNAGYVTYTYKITFWKKSSDNEDEVKEISKSICLSQENNQWKVNNYTKFAY</sequence>
<evidence type="ECO:0000313" key="1">
    <source>
        <dbReference type="EMBL" id="MBD8048547.1"/>
    </source>
</evidence>
<gene>
    <name evidence="1" type="ORF">H9637_16175</name>
</gene>
<proteinExistence type="predicted"/>
<comment type="caution">
    <text evidence="1">The sequence shown here is derived from an EMBL/GenBank/DDBJ whole genome shotgun (WGS) entry which is preliminary data.</text>
</comment>
<evidence type="ECO:0000313" key="2">
    <source>
        <dbReference type="Proteomes" id="UP000627166"/>
    </source>
</evidence>
<dbReference type="Proteomes" id="UP000627166">
    <property type="component" value="Unassembled WGS sequence"/>
</dbReference>
<reference evidence="1 2" key="1">
    <citation type="submission" date="2020-08" db="EMBL/GenBank/DDBJ databases">
        <title>A Genomic Blueprint of the Chicken Gut Microbiome.</title>
        <authorList>
            <person name="Gilroy R."/>
            <person name="Ravi A."/>
            <person name="Getino M."/>
            <person name="Pursley I."/>
            <person name="Horton D.L."/>
            <person name="Alikhan N.-F."/>
            <person name="Baker D."/>
            <person name="Gharbi K."/>
            <person name="Hall N."/>
            <person name="Watson M."/>
            <person name="Adriaenssens E.M."/>
            <person name="Foster-Nyarko E."/>
            <person name="Jarju S."/>
            <person name="Secka A."/>
            <person name="Antonio M."/>
            <person name="Oren A."/>
            <person name="Chaudhuri R."/>
            <person name="La Ragione R.M."/>
            <person name="Hildebrand F."/>
            <person name="Pallen M.J."/>
        </authorList>
    </citation>
    <scope>NUCLEOTIDE SEQUENCE [LARGE SCALE GENOMIC DNA]</scope>
    <source>
        <strain evidence="1 2">N37</strain>
    </source>
</reference>
<protein>
    <recommendedName>
        <fullName evidence="3">Lipoprotein</fullName>
    </recommendedName>
</protein>
<dbReference type="PROSITE" id="PS51257">
    <property type="entry name" value="PROKAR_LIPOPROTEIN"/>
    <property type="match status" value="1"/>
</dbReference>
<dbReference type="EMBL" id="JACSQB010000153">
    <property type="protein sequence ID" value="MBD8048547.1"/>
    <property type="molecule type" value="Genomic_DNA"/>
</dbReference>
<accession>A0ABR8YW86</accession>
<name>A0ABR8YW86_9CLOT</name>
<organism evidence="1 2">
    <name type="scientific">Clostridium faecium</name>
    <dbReference type="NCBI Taxonomy" id="2762223"/>
    <lineage>
        <taxon>Bacteria</taxon>
        <taxon>Bacillati</taxon>
        <taxon>Bacillota</taxon>
        <taxon>Clostridia</taxon>
        <taxon>Eubacteriales</taxon>
        <taxon>Clostridiaceae</taxon>
        <taxon>Clostridium</taxon>
    </lineage>
</organism>
<evidence type="ECO:0008006" key="3">
    <source>
        <dbReference type="Google" id="ProtNLM"/>
    </source>
</evidence>
<dbReference type="RefSeq" id="WP_191741494.1">
    <property type="nucleotide sequence ID" value="NZ_JACSQB010000153.1"/>
</dbReference>